<dbReference type="InterPro" id="IPR040459">
    <property type="entry name" value="MJ1316"/>
</dbReference>
<dbReference type="OrthoDB" id="10263155at2759"/>
<accession>A0A4S8RCU6</accession>
<feature type="domain" description="MJ1316 RNA cyclic group end recognition" evidence="2">
    <location>
        <begin position="571"/>
        <end position="627"/>
    </location>
</feature>
<keyword evidence="4" id="KW-1185">Reference proteome</keyword>
<evidence type="ECO:0000259" key="2">
    <source>
        <dbReference type="Pfam" id="PF04457"/>
    </source>
</evidence>
<reference evidence="3 4" key="1">
    <citation type="submission" date="2017-12" db="EMBL/GenBank/DDBJ databases">
        <title>Comparative genomics of Botrytis spp.</title>
        <authorList>
            <person name="Valero-Jimenez C.A."/>
            <person name="Tapia P."/>
            <person name="Veloso J."/>
            <person name="Silva-Moreno E."/>
            <person name="Staats M."/>
            <person name="Valdes J.H."/>
            <person name="Van Kan J.A.L."/>
        </authorList>
    </citation>
    <scope>NUCLEOTIDE SEQUENCE [LARGE SCALE GENOMIC DNA]</scope>
    <source>
        <strain evidence="3 4">MUCL435</strain>
    </source>
</reference>
<gene>
    <name evidence="3" type="ORF">BGAL_0002g00050</name>
</gene>
<dbReference type="Pfam" id="PF04457">
    <property type="entry name" value="MJ1316"/>
    <property type="match status" value="1"/>
</dbReference>
<evidence type="ECO:0000256" key="1">
    <source>
        <dbReference type="SAM" id="MobiDB-lite"/>
    </source>
</evidence>
<protein>
    <recommendedName>
        <fullName evidence="2">MJ1316 RNA cyclic group end recognition domain-containing protein</fullName>
    </recommendedName>
</protein>
<name>A0A4S8RCU6_9HELO</name>
<comment type="caution">
    <text evidence="3">The sequence shown here is derived from an EMBL/GenBank/DDBJ whole genome shotgun (WGS) entry which is preliminary data.</text>
</comment>
<evidence type="ECO:0000313" key="3">
    <source>
        <dbReference type="EMBL" id="THV55938.1"/>
    </source>
</evidence>
<feature type="region of interest" description="Disordered" evidence="1">
    <location>
        <begin position="527"/>
        <end position="570"/>
    </location>
</feature>
<sequence>MADDTDNEELILTQYFQDQFYVPTPGWWEEANLAFQTLQKLLDPSLAGPEEDLDSQDQGGIPSARRARIGALPKLVCFATGSHAIRCTARNETLGCVVFGTISASLFVDVFWEAIQKAQVQYPDANIVVSSVQPGIHPVFVVRINGFVFEVEYGCCEPFVRKIHNELPQSIPLAALQYCDEWSSKQAVRILWLTNVAQKFRIDNTLHHTYHYIRAWATVQGLYGSSNIGSLTSISIIALLRHALSSGSGQHHVKPNAPDTTDQEWENSIIASLSSGIGSESSQENLDFKTTIRRFFAYYGKVPEIDLTPYYMECGTGLFNNDEDEHPTENQLTQWVNIYNLYHLQNVDRSILELLYLKFQLMHSIIESAPTESYSHFSHWKNLLASIQQQDVPAKLVGEKVIQIDFVYSGTSSLECGRWLDMLGDKLVVLRSSLTNLTSPSSPSILHLWPQPLVDQEADDSSPFYEGCFLLGLTNIDSLDLHPTLEKWLSSPQKDKSTPPNQKGYLSFTIHTSSLETTHLHLRPSTRTFHAPSITPPNTSLPTSSPTPSATPTTTTTPIPTPLPTQKSPPLRTAKDILHRLLHDPSYSIENHLIGYRDRHAGVMFKNASDWKLDTMDEEWIPEHKVLVCIYSFPPYLSLSYVYLLPFTLPSLSHPTLPYLILPTLFISYPHPPLEFLSSPHNTK</sequence>
<dbReference type="Proteomes" id="UP000308671">
    <property type="component" value="Unassembled WGS sequence"/>
</dbReference>
<dbReference type="EMBL" id="PQXL01000002">
    <property type="protein sequence ID" value="THV55938.1"/>
    <property type="molecule type" value="Genomic_DNA"/>
</dbReference>
<feature type="compositionally biased region" description="Low complexity" evidence="1">
    <location>
        <begin position="532"/>
        <end position="558"/>
    </location>
</feature>
<evidence type="ECO:0000313" key="4">
    <source>
        <dbReference type="Proteomes" id="UP000308671"/>
    </source>
</evidence>
<organism evidence="3 4">
    <name type="scientific">Botrytis galanthina</name>
    <dbReference type="NCBI Taxonomy" id="278940"/>
    <lineage>
        <taxon>Eukaryota</taxon>
        <taxon>Fungi</taxon>
        <taxon>Dikarya</taxon>
        <taxon>Ascomycota</taxon>
        <taxon>Pezizomycotina</taxon>
        <taxon>Leotiomycetes</taxon>
        <taxon>Helotiales</taxon>
        <taxon>Sclerotiniaceae</taxon>
        <taxon>Botrytis</taxon>
    </lineage>
</organism>
<dbReference type="AlphaFoldDB" id="A0A4S8RCU6"/>
<proteinExistence type="predicted"/>